<keyword evidence="3" id="KW-0804">Transcription</keyword>
<dbReference type="Gene3D" id="1.10.10.10">
    <property type="entry name" value="Winged helix-like DNA-binding domain superfamily/Winged helix DNA-binding domain"/>
    <property type="match status" value="1"/>
</dbReference>
<sequence>MTGVPVTAAACSNLILSQLPESEYQVLKPALEYFPTPSKTVLVRRDEEIRHVYFPLSGCHSVLAVMQNGAAVEVGTIGNEGMSTVDVLTGSTVATETTVCQIPGNSLRMPAEHFRRAMDGDGALRNLSFRFFRAYLSHVSQSVACNRLHTTEERFARWILASHDRVEGNEFQLTQEYLADMLGVHRPSVTLIARRFQQAGMLDYHRGIVTILDRKGLEEAACECYAQVRKQFARALGKPMG</sequence>
<dbReference type="InterPro" id="IPR012318">
    <property type="entry name" value="HTH_CRP"/>
</dbReference>
<dbReference type="InterPro" id="IPR014710">
    <property type="entry name" value="RmlC-like_jellyroll"/>
</dbReference>
<dbReference type="InterPro" id="IPR050397">
    <property type="entry name" value="Env_Response_Regulators"/>
</dbReference>
<dbReference type="InterPro" id="IPR036390">
    <property type="entry name" value="WH_DNA-bd_sf"/>
</dbReference>
<evidence type="ECO:0000256" key="1">
    <source>
        <dbReference type="ARBA" id="ARBA00023015"/>
    </source>
</evidence>
<dbReference type="Pfam" id="PF13545">
    <property type="entry name" value="HTH_Crp_2"/>
    <property type="match status" value="1"/>
</dbReference>
<gene>
    <name evidence="5" type="ORF">G3574_12670</name>
</gene>
<evidence type="ECO:0000259" key="4">
    <source>
        <dbReference type="Pfam" id="PF13545"/>
    </source>
</evidence>
<dbReference type="EMBL" id="JAAIVB010000041">
    <property type="protein sequence ID" value="NEX61933.1"/>
    <property type="molecule type" value="Genomic_DNA"/>
</dbReference>
<protein>
    <submittedName>
        <fullName evidence="5">Crp/Fnr family transcriptional regulator</fullName>
    </submittedName>
</protein>
<dbReference type="SUPFAM" id="SSF46785">
    <property type="entry name" value="Winged helix' DNA-binding domain"/>
    <property type="match status" value="1"/>
</dbReference>
<dbReference type="GO" id="GO:0005829">
    <property type="term" value="C:cytosol"/>
    <property type="evidence" value="ECO:0007669"/>
    <property type="project" value="TreeGrafter"/>
</dbReference>
<dbReference type="GO" id="GO:0003700">
    <property type="term" value="F:DNA-binding transcription factor activity"/>
    <property type="evidence" value="ECO:0007669"/>
    <property type="project" value="TreeGrafter"/>
</dbReference>
<dbReference type="PANTHER" id="PTHR24567">
    <property type="entry name" value="CRP FAMILY TRANSCRIPTIONAL REGULATORY PROTEIN"/>
    <property type="match status" value="1"/>
</dbReference>
<dbReference type="AlphaFoldDB" id="A0A6B3SMH7"/>
<evidence type="ECO:0000313" key="6">
    <source>
        <dbReference type="Proteomes" id="UP000482155"/>
    </source>
</evidence>
<reference evidence="5 6" key="1">
    <citation type="submission" date="2020-02" db="EMBL/GenBank/DDBJ databases">
        <authorList>
            <person name="Kim M.K."/>
        </authorList>
    </citation>
    <scope>NUCLEOTIDE SEQUENCE [LARGE SCALE GENOMIC DNA]</scope>
    <source>
        <strain evidence="5 6">17J57-3</strain>
    </source>
</reference>
<dbReference type="InterPro" id="IPR018490">
    <property type="entry name" value="cNMP-bd_dom_sf"/>
</dbReference>
<dbReference type="RefSeq" id="WP_163963651.1">
    <property type="nucleotide sequence ID" value="NZ_JAAIVB010000041.1"/>
</dbReference>
<proteinExistence type="predicted"/>
<keyword evidence="1" id="KW-0805">Transcription regulation</keyword>
<dbReference type="GO" id="GO:0003677">
    <property type="term" value="F:DNA binding"/>
    <property type="evidence" value="ECO:0007669"/>
    <property type="project" value="UniProtKB-KW"/>
</dbReference>
<organism evidence="5 6">
    <name type="scientific">Noviherbaspirillum galbum</name>
    <dbReference type="NCBI Taxonomy" id="2709383"/>
    <lineage>
        <taxon>Bacteria</taxon>
        <taxon>Pseudomonadati</taxon>
        <taxon>Pseudomonadota</taxon>
        <taxon>Betaproteobacteria</taxon>
        <taxon>Burkholderiales</taxon>
        <taxon>Oxalobacteraceae</taxon>
        <taxon>Noviherbaspirillum</taxon>
    </lineage>
</organism>
<dbReference type="Gene3D" id="2.60.120.10">
    <property type="entry name" value="Jelly Rolls"/>
    <property type="match status" value="1"/>
</dbReference>
<dbReference type="SUPFAM" id="SSF51206">
    <property type="entry name" value="cAMP-binding domain-like"/>
    <property type="match status" value="1"/>
</dbReference>
<keyword evidence="2" id="KW-0238">DNA-binding</keyword>
<feature type="domain" description="HTH crp-type" evidence="4">
    <location>
        <begin position="153"/>
        <end position="219"/>
    </location>
</feature>
<dbReference type="InterPro" id="IPR036388">
    <property type="entry name" value="WH-like_DNA-bd_sf"/>
</dbReference>
<comment type="caution">
    <text evidence="5">The sequence shown here is derived from an EMBL/GenBank/DDBJ whole genome shotgun (WGS) entry which is preliminary data.</text>
</comment>
<dbReference type="PANTHER" id="PTHR24567:SF74">
    <property type="entry name" value="HTH-TYPE TRANSCRIPTIONAL REGULATOR ARCR"/>
    <property type="match status" value="1"/>
</dbReference>
<evidence type="ECO:0000256" key="3">
    <source>
        <dbReference type="ARBA" id="ARBA00023163"/>
    </source>
</evidence>
<accession>A0A6B3SMH7</accession>
<name>A0A6B3SMH7_9BURK</name>
<evidence type="ECO:0000256" key="2">
    <source>
        <dbReference type="ARBA" id="ARBA00023125"/>
    </source>
</evidence>
<evidence type="ECO:0000313" key="5">
    <source>
        <dbReference type="EMBL" id="NEX61933.1"/>
    </source>
</evidence>
<dbReference type="Proteomes" id="UP000482155">
    <property type="component" value="Unassembled WGS sequence"/>
</dbReference>
<keyword evidence="6" id="KW-1185">Reference proteome</keyword>